<gene>
    <name evidence="1" type="ORF">BSF38_03418</name>
</gene>
<protein>
    <submittedName>
        <fullName evidence="1">Uncharacterized protein</fullName>
    </submittedName>
</protein>
<organism evidence="1 2">
    <name type="scientific">Paludisphaera borealis</name>
    <dbReference type="NCBI Taxonomy" id="1387353"/>
    <lineage>
        <taxon>Bacteria</taxon>
        <taxon>Pseudomonadati</taxon>
        <taxon>Planctomycetota</taxon>
        <taxon>Planctomycetia</taxon>
        <taxon>Isosphaerales</taxon>
        <taxon>Isosphaeraceae</taxon>
        <taxon>Paludisphaera</taxon>
    </lineage>
</organism>
<dbReference type="KEGG" id="pbor:BSF38_03418"/>
<dbReference type="Proteomes" id="UP000186309">
    <property type="component" value="Chromosome"/>
</dbReference>
<evidence type="ECO:0000313" key="2">
    <source>
        <dbReference type="Proteomes" id="UP000186309"/>
    </source>
</evidence>
<evidence type="ECO:0000313" key="1">
    <source>
        <dbReference type="EMBL" id="APW61888.1"/>
    </source>
</evidence>
<dbReference type="RefSeq" id="WP_145952184.1">
    <property type="nucleotide sequence ID" value="NZ_CP019082.1"/>
</dbReference>
<name>A0A1U7CSK4_9BACT</name>
<dbReference type="AlphaFoldDB" id="A0A1U7CSK4"/>
<proteinExistence type="predicted"/>
<accession>A0A1U7CSK4</accession>
<reference evidence="2" key="1">
    <citation type="submission" date="2016-12" db="EMBL/GenBank/DDBJ databases">
        <title>Comparative genomics of four Isosphaeraceae planctomycetes: a common pool of plasmids and glycoside hydrolase genes.</title>
        <authorList>
            <person name="Ivanova A."/>
        </authorList>
    </citation>
    <scope>NUCLEOTIDE SEQUENCE [LARGE SCALE GENOMIC DNA]</scope>
    <source>
        <strain evidence="2">PX4</strain>
    </source>
</reference>
<sequence length="402" mass="44298">MTTRGSNGRPISQWKLNLPGGTVTHLSEIPWFRGRAFAYADEDGQINVELGEPSPPFSSYFPSDRSGYGVNGMAFAHDASSRSMGITTPDRTVIHRWSLDYTRKDTICDESGGHGIYSTRWGGFMVPMGLDGIVSYRPEIGGWSRQSKDKLHVRTLGKVFYRMTYVGIADGTELWACAGRSSGFQVISVDQSHEVHVLGFYQYSDGFASDFVSLCGVGDSLRPYAAAMLTSDLKLHLIQDLTKDMNPLVVQVEGIKGVAYSVMRSGDHIVVVTSLGIYVYVNLARTFLNEVNPLEQSRVRVMSKEAIECVIVHDRWLLTLCVDGVFRFDLNQITELGQSTGANAPMISTHESPEVPVELDSQPMNANLLMTRSSQGSVFRNDGGSANQIPARSTRLEYSIAI</sequence>
<dbReference type="EMBL" id="CP019082">
    <property type="protein sequence ID" value="APW61888.1"/>
    <property type="molecule type" value="Genomic_DNA"/>
</dbReference>
<keyword evidence="2" id="KW-1185">Reference proteome</keyword>